<evidence type="ECO:0000256" key="5">
    <source>
        <dbReference type="ARBA" id="ARBA00005412"/>
    </source>
</evidence>
<evidence type="ECO:0000256" key="9">
    <source>
        <dbReference type="ARBA" id="ARBA00022605"/>
    </source>
</evidence>
<keyword evidence="12 17" id="KW-0862">Zinc</keyword>
<dbReference type="GO" id="GO:0009423">
    <property type="term" value="P:chorismate biosynthetic process"/>
    <property type="evidence" value="ECO:0007669"/>
    <property type="project" value="UniProtKB-UniRule"/>
</dbReference>
<evidence type="ECO:0000256" key="12">
    <source>
        <dbReference type="ARBA" id="ARBA00022833"/>
    </source>
</evidence>
<feature type="binding site" evidence="17">
    <location>
        <begin position="98"/>
        <end position="102"/>
    </location>
    <ligand>
        <name>NAD(+)</name>
        <dbReference type="ChEBI" id="CHEBI:57540"/>
    </ligand>
</feature>
<evidence type="ECO:0000256" key="2">
    <source>
        <dbReference type="ARBA" id="ARBA00001911"/>
    </source>
</evidence>
<evidence type="ECO:0000256" key="16">
    <source>
        <dbReference type="ARBA" id="ARBA00023285"/>
    </source>
</evidence>
<comment type="pathway">
    <text evidence="4 17">Metabolic intermediate biosynthesis; chorismate biosynthesis; chorismate from D-erythrose 4-phosphate and phosphoenolpyruvate: step 2/7.</text>
</comment>
<keyword evidence="8 17" id="KW-0963">Cytoplasm</keyword>
<evidence type="ECO:0000256" key="15">
    <source>
        <dbReference type="ARBA" id="ARBA00023239"/>
    </source>
</evidence>
<feature type="binding site" evidence="17">
    <location>
        <position position="254"/>
    </location>
    <ligand>
        <name>Zn(2+)</name>
        <dbReference type="ChEBI" id="CHEBI:29105"/>
    </ligand>
</feature>
<dbReference type="Gene3D" id="3.40.50.1970">
    <property type="match status" value="1"/>
</dbReference>
<feature type="binding site" evidence="17">
    <location>
        <begin position="122"/>
        <end position="123"/>
    </location>
    <ligand>
        <name>NAD(+)</name>
        <dbReference type="ChEBI" id="CHEBI:57540"/>
    </ligand>
</feature>
<keyword evidence="14 17" id="KW-0057">Aromatic amino acid biosynthesis</keyword>
<feature type="binding site" evidence="17">
    <location>
        <position position="240"/>
    </location>
    <ligand>
        <name>Zn(2+)</name>
        <dbReference type="ChEBI" id="CHEBI:29105"/>
    </ligand>
</feature>
<protein>
    <recommendedName>
        <fullName evidence="7 17">3-dehydroquinate synthase</fullName>
        <shortName evidence="17">DHQS</shortName>
        <ecNumber evidence="6 17">4.2.3.4</ecNumber>
    </recommendedName>
</protein>
<evidence type="ECO:0000256" key="17">
    <source>
        <dbReference type="HAMAP-Rule" id="MF_00110"/>
    </source>
</evidence>
<dbReference type="InterPro" id="IPR030960">
    <property type="entry name" value="DHQS/DOIS_N"/>
</dbReference>
<keyword evidence="9 17" id="KW-0028">Amino-acid biosynthesis</keyword>
<gene>
    <name evidence="17" type="primary">aroB</name>
    <name evidence="20" type="ORF">BU653_01450</name>
</gene>
<keyword evidence="16 17" id="KW-0170">Cobalt</keyword>
<dbReference type="GO" id="GO:0000166">
    <property type="term" value="F:nucleotide binding"/>
    <property type="evidence" value="ECO:0007669"/>
    <property type="project" value="UniProtKB-KW"/>
</dbReference>
<keyword evidence="13 17" id="KW-0520">NAD</keyword>
<feature type="binding site" evidence="17">
    <location>
        <begin position="64"/>
        <end position="69"/>
    </location>
    <ligand>
        <name>NAD(+)</name>
        <dbReference type="ChEBI" id="CHEBI:57540"/>
    </ligand>
</feature>
<dbReference type="EC" id="4.2.3.4" evidence="6 17"/>
<dbReference type="Pfam" id="PF01761">
    <property type="entry name" value="DHQ_synthase"/>
    <property type="match status" value="1"/>
</dbReference>
<dbReference type="RefSeq" id="WP_107360472.1">
    <property type="nucleotide sequence ID" value="NZ_BMDK01000001.1"/>
</dbReference>
<evidence type="ECO:0000256" key="10">
    <source>
        <dbReference type="ARBA" id="ARBA00022723"/>
    </source>
</evidence>
<dbReference type="NCBIfam" id="TIGR01357">
    <property type="entry name" value="aroB"/>
    <property type="match status" value="1"/>
</dbReference>
<comment type="cofactor">
    <cofactor evidence="17">
        <name>Co(2+)</name>
        <dbReference type="ChEBI" id="CHEBI:48828"/>
    </cofactor>
    <cofactor evidence="17">
        <name>Zn(2+)</name>
        <dbReference type="ChEBI" id="CHEBI:29105"/>
    </cofactor>
    <text evidence="17">Binds 1 divalent metal cation per subunit. Can use either Co(2+) or Zn(2+).</text>
</comment>
<feature type="domain" description="3-dehydroquinate synthase C-terminal" evidence="19">
    <location>
        <begin position="173"/>
        <end position="314"/>
    </location>
</feature>
<keyword evidence="10 17" id="KW-0479">Metal-binding</keyword>
<evidence type="ECO:0000259" key="19">
    <source>
        <dbReference type="Pfam" id="PF24621"/>
    </source>
</evidence>
<proteinExistence type="inferred from homology"/>
<dbReference type="GO" id="GO:0003856">
    <property type="term" value="F:3-dehydroquinate synthase activity"/>
    <property type="evidence" value="ECO:0007669"/>
    <property type="project" value="UniProtKB-UniRule"/>
</dbReference>
<keyword evidence="15 17" id="KW-0456">Lyase</keyword>
<evidence type="ECO:0000256" key="8">
    <source>
        <dbReference type="ARBA" id="ARBA00022490"/>
    </source>
</evidence>
<name>A0AAE5W9I0_STACR</name>
<evidence type="ECO:0000256" key="1">
    <source>
        <dbReference type="ARBA" id="ARBA00001393"/>
    </source>
</evidence>
<reference evidence="20 21" key="1">
    <citation type="journal article" date="2016" name="Front. Microbiol.">
        <title>Comprehensive Phylogenetic Analysis of Bovine Non-aureus Staphylococci Species Based on Whole-Genome Sequencing.</title>
        <authorList>
            <person name="Naushad S."/>
            <person name="Barkema H.W."/>
            <person name="Luby C."/>
            <person name="Condas L.A."/>
            <person name="Nobrega D.B."/>
            <person name="Carson D.A."/>
            <person name="De Buck J."/>
        </authorList>
    </citation>
    <scope>NUCLEOTIDE SEQUENCE [LARGE SCALE GENOMIC DNA]</scope>
    <source>
        <strain evidence="20 21">SNUC 505</strain>
    </source>
</reference>
<feature type="binding site" evidence="17">
    <location>
        <position position="134"/>
    </location>
    <ligand>
        <name>NAD(+)</name>
        <dbReference type="ChEBI" id="CHEBI:57540"/>
    </ligand>
</feature>
<dbReference type="PANTHER" id="PTHR43622:SF7">
    <property type="entry name" value="3-DEHYDROQUINATE SYNTHASE, CHLOROPLASTIC"/>
    <property type="match status" value="1"/>
</dbReference>
<dbReference type="InterPro" id="IPR056179">
    <property type="entry name" value="DHQS_C"/>
</dbReference>
<comment type="function">
    <text evidence="17">Catalyzes the conversion of 3-deoxy-D-arabino-heptulosonate 7-phosphate (DAHP) to dehydroquinate (DHQ).</text>
</comment>
<comment type="subcellular location">
    <subcellularLocation>
        <location evidence="3 17">Cytoplasm</location>
    </subcellularLocation>
</comment>
<dbReference type="GO" id="GO:0005737">
    <property type="term" value="C:cytoplasm"/>
    <property type="evidence" value="ECO:0007669"/>
    <property type="project" value="UniProtKB-SubCell"/>
</dbReference>
<evidence type="ECO:0000256" key="14">
    <source>
        <dbReference type="ARBA" id="ARBA00023141"/>
    </source>
</evidence>
<dbReference type="InterPro" id="IPR030963">
    <property type="entry name" value="DHQ_synth_fam"/>
</dbReference>
<feature type="domain" description="3-dehydroquinate synthase N-terminal" evidence="18">
    <location>
        <begin position="60"/>
        <end position="170"/>
    </location>
</feature>
<keyword evidence="11 17" id="KW-0547">Nucleotide-binding</keyword>
<evidence type="ECO:0000256" key="11">
    <source>
        <dbReference type="ARBA" id="ARBA00022741"/>
    </source>
</evidence>
<evidence type="ECO:0000256" key="13">
    <source>
        <dbReference type="ARBA" id="ARBA00023027"/>
    </source>
</evidence>
<sequence>MQLHTRYPHDNYPIIVENGAIQHLNDFLSDYEHIFILIDEHVAKCWPDVQHQIKPKHTLITIPSGEQVKYIQYYEQYMGQILSFKPTRQTCLVAIGGGATGDFVGFLAATLLRGVDFIQVPTTLLAHDSSIGGKVGINSPQGKNLIGAFYRPKAVIYDLDFLTTLPQTEILSGYAEVYKHALLNSKKAVNQLEQMYPNVQTLLKLKNIETVIVDGIETKLNIVLADEKEQGQRKFLNLGHTFGHAIEYQHHLAHGHSVMLGILFQYFVSNLILKTQYSTTSFYQYLKELHYPLSIIDDFNFEQLYEYMLSDKKNDATGVQMVLLKDFGQPTVQHIPKSILKQSFNQMVALHQEVI</sequence>
<feature type="binding site" evidence="17">
    <location>
        <begin position="161"/>
        <end position="164"/>
    </location>
    <ligand>
        <name>NAD(+)</name>
        <dbReference type="ChEBI" id="CHEBI:57540"/>
    </ligand>
</feature>
<evidence type="ECO:0000259" key="18">
    <source>
        <dbReference type="Pfam" id="PF01761"/>
    </source>
</evidence>
<dbReference type="PANTHER" id="PTHR43622">
    <property type="entry name" value="3-DEHYDROQUINATE SYNTHASE"/>
    <property type="match status" value="1"/>
</dbReference>
<organism evidence="20 21">
    <name type="scientific">Staphylococcus chromogenes</name>
    <name type="common">Staphylococcus hyicus subsp. chromogenes</name>
    <dbReference type="NCBI Taxonomy" id="46126"/>
    <lineage>
        <taxon>Bacteria</taxon>
        <taxon>Bacillati</taxon>
        <taxon>Bacillota</taxon>
        <taxon>Bacilli</taxon>
        <taxon>Bacillales</taxon>
        <taxon>Staphylococcaceae</taxon>
        <taxon>Staphylococcus</taxon>
    </lineage>
</organism>
<accession>A0AAE5W9I0</accession>
<evidence type="ECO:0000256" key="7">
    <source>
        <dbReference type="ARBA" id="ARBA00017684"/>
    </source>
</evidence>
<comment type="catalytic activity">
    <reaction evidence="1 17">
        <text>7-phospho-2-dehydro-3-deoxy-D-arabino-heptonate = 3-dehydroquinate + phosphate</text>
        <dbReference type="Rhea" id="RHEA:21968"/>
        <dbReference type="ChEBI" id="CHEBI:32364"/>
        <dbReference type="ChEBI" id="CHEBI:43474"/>
        <dbReference type="ChEBI" id="CHEBI:58394"/>
        <dbReference type="EC" id="4.2.3.4"/>
    </reaction>
</comment>
<comment type="similarity">
    <text evidence="5 17">Belongs to the sugar phosphate cyclases superfamily. Dehydroquinate synthase family.</text>
</comment>
<dbReference type="Pfam" id="PF24621">
    <property type="entry name" value="DHQS_C"/>
    <property type="match status" value="1"/>
</dbReference>
<evidence type="ECO:0000256" key="3">
    <source>
        <dbReference type="ARBA" id="ARBA00004496"/>
    </source>
</evidence>
<evidence type="ECO:0000313" key="20">
    <source>
        <dbReference type="EMBL" id="PTG16775.1"/>
    </source>
</evidence>
<comment type="cofactor">
    <cofactor evidence="2 17">
        <name>NAD(+)</name>
        <dbReference type="ChEBI" id="CHEBI:57540"/>
    </cofactor>
</comment>
<comment type="caution">
    <text evidence="20">The sequence shown here is derived from an EMBL/GenBank/DDBJ whole genome shotgun (WGS) entry which is preliminary data.</text>
</comment>
<dbReference type="SUPFAM" id="SSF56796">
    <property type="entry name" value="Dehydroquinate synthase-like"/>
    <property type="match status" value="1"/>
</dbReference>
<dbReference type="InterPro" id="IPR016037">
    <property type="entry name" value="DHQ_synth_AroB"/>
</dbReference>
<dbReference type="Gene3D" id="1.20.1090.10">
    <property type="entry name" value="Dehydroquinate synthase-like - alpha domain"/>
    <property type="match status" value="1"/>
</dbReference>
<dbReference type="Proteomes" id="UP000242704">
    <property type="component" value="Unassembled WGS sequence"/>
</dbReference>
<evidence type="ECO:0000256" key="6">
    <source>
        <dbReference type="ARBA" id="ARBA00013031"/>
    </source>
</evidence>
<dbReference type="CDD" id="cd08195">
    <property type="entry name" value="DHQS"/>
    <property type="match status" value="1"/>
</dbReference>
<feature type="binding site" evidence="17">
    <location>
        <position position="176"/>
    </location>
    <ligand>
        <name>Zn(2+)</name>
        <dbReference type="ChEBI" id="CHEBI:29105"/>
    </ligand>
</feature>
<evidence type="ECO:0000313" key="21">
    <source>
        <dbReference type="Proteomes" id="UP000242704"/>
    </source>
</evidence>
<dbReference type="AlphaFoldDB" id="A0AAE5W9I0"/>
<dbReference type="GO" id="GO:0046872">
    <property type="term" value="F:metal ion binding"/>
    <property type="evidence" value="ECO:0007669"/>
    <property type="project" value="UniProtKB-KW"/>
</dbReference>
<dbReference type="HAMAP" id="MF_00110">
    <property type="entry name" value="DHQ_synthase"/>
    <property type="match status" value="1"/>
</dbReference>
<dbReference type="GO" id="GO:0009073">
    <property type="term" value="P:aromatic amino acid family biosynthetic process"/>
    <property type="evidence" value="ECO:0007669"/>
    <property type="project" value="UniProtKB-KW"/>
</dbReference>
<feature type="binding site" evidence="17">
    <location>
        <position position="143"/>
    </location>
    <ligand>
        <name>NAD(+)</name>
        <dbReference type="ChEBI" id="CHEBI:57540"/>
    </ligand>
</feature>
<dbReference type="GO" id="GO:0008652">
    <property type="term" value="P:amino acid biosynthetic process"/>
    <property type="evidence" value="ECO:0007669"/>
    <property type="project" value="UniProtKB-KW"/>
</dbReference>
<dbReference type="PIRSF" id="PIRSF001455">
    <property type="entry name" value="DHQ_synth"/>
    <property type="match status" value="1"/>
</dbReference>
<evidence type="ECO:0000256" key="4">
    <source>
        <dbReference type="ARBA" id="ARBA00004661"/>
    </source>
</evidence>
<dbReference type="InterPro" id="IPR050071">
    <property type="entry name" value="Dehydroquinate_synthase"/>
</dbReference>
<dbReference type="EMBL" id="PZBZ01000005">
    <property type="protein sequence ID" value="PTG16775.1"/>
    <property type="molecule type" value="Genomic_DNA"/>
</dbReference>